<organism evidence="1 2">
    <name type="scientific">Dorea longicatena</name>
    <dbReference type="NCBI Taxonomy" id="88431"/>
    <lineage>
        <taxon>Bacteria</taxon>
        <taxon>Bacillati</taxon>
        <taxon>Bacillota</taxon>
        <taxon>Clostridia</taxon>
        <taxon>Lachnospirales</taxon>
        <taxon>Lachnospiraceae</taxon>
        <taxon>Dorea</taxon>
    </lineage>
</organism>
<sequence>MDMNRQEWKEKAAEMSGVPKDVAMGLPILTITGTDELCVENYRGITEYTDQIIRLQTRCGQIKIGGRKLEIIYYTNDEMMIHGHIRTIEYQT</sequence>
<dbReference type="InterPro" id="IPR022476">
    <property type="entry name" value="Spore_YabP/YqfC"/>
</dbReference>
<dbReference type="Proteomes" id="UP000095485">
    <property type="component" value="Unassembled WGS sequence"/>
</dbReference>
<gene>
    <name evidence="1" type="ORF">ERS852526_02608</name>
</gene>
<reference evidence="1 2" key="1">
    <citation type="submission" date="2015-09" db="EMBL/GenBank/DDBJ databases">
        <authorList>
            <consortium name="Pathogen Informatics"/>
        </authorList>
    </citation>
    <scope>NUCLEOTIDE SEQUENCE [LARGE SCALE GENOMIC DNA]</scope>
    <source>
        <strain evidence="1 2">2789STDY5834914</strain>
    </source>
</reference>
<dbReference type="Gene3D" id="2.60.40.2000">
    <property type="match status" value="1"/>
</dbReference>
<dbReference type="EMBL" id="CZAY01000021">
    <property type="protein sequence ID" value="CUQ02524.1"/>
    <property type="molecule type" value="Genomic_DNA"/>
</dbReference>
<name>A0A174SXI2_9FIRM</name>
<dbReference type="STRING" id="88431.ERS852423_02024"/>
<dbReference type="InterPro" id="IPR038705">
    <property type="entry name" value="YabP_sf"/>
</dbReference>
<accession>A0A174SXI2</accession>
<dbReference type="AlphaFoldDB" id="A0A174SXI2"/>
<protein>
    <submittedName>
        <fullName evidence="1">Sporulation protein YqfC</fullName>
    </submittedName>
</protein>
<dbReference type="Pfam" id="PF07873">
    <property type="entry name" value="YabP"/>
    <property type="match status" value="1"/>
</dbReference>
<evidence type="ECO:0000313" key="2">
    <source>
        <dbReference type="Proteomes" id="UP000095485"/>
    </source>
</evidence>
<proteinExistence type="predicted"/>
<evidence type="ECO:0000313" key="1">
    <source>
        <dbReference type="EMBL" id="CUQ02524.1"/>
    </source>
</evidence>